<evidence type="ECO:0000313" key="2">
    <source>
        <dbReference type="EMBL" id="SFG61456.1"/>
    </source>
</evidence>
<proteinExistence type="predicted"/>
<organism evidence="2 3">
    <name type="scientific">Ligilactobacillus ruminis DSM 20403 = NBRC 102161</name>
    <dbReference type="NCBI Taxonomy" id="1423798"/>
    <lineage>
        <taxon>Bacteria</taxon>
        <taxon>Bacillati</taxon>
        <taxon>Bacillota</taxon>
        <taxon>Bacilli</taxon>
        <taxon>Lactobacillales</taxon>
        <taxon>Lactobacillaceae</taxon>
        <taxon>Ligilactobacillus</taxon>
    </lineage>
</organism>
<dbReference type="RefSeq" id="WP_014073343.1">
    <property type="nucleotide sequence ID" value="NZ_AYYL01000068.1"/>
</dbReference>
<reference evidence="3" key="1">
    <citation type="submission" date="2016-10" db="EMBL/GenBank/DDBJ databases">
        <authorList>
            <person name="Varghese N."/>
            <person name="Submissions S."/>
        </authorList>
    </citation>
    <scope>NUCLEOTIDE SEQUENCE [LARGE SCALE GENOMIC DNA]</scope>
    <source>
        <strain evidence="3">DSM 20403</strain>
    </source>
</reference>
<dbReference type="EMBL" id="FOPI01000053">
    <property type="protein sequence ID" value="SFG61456.1"/>
    <property type="molecule type" value="Genomic_DNA"/>
</dbReference>
<feature type="region of interest" description="Disordered" evidence="1">
    <location>
        <begin position="39"/>
        <end position="59"/>
    </location>
</feature>
<dbReference type="AlphaFoldDB" id="A0A1I2TG12"/>
<evidence type="ECO:0000256" key="1">
    <source>
        <dbReference type="SAM" id="MobiDB-lite"/>
    </source>
</evidence>
<dbReference type="Proteomes" id="UP000182635">
    <property type="component" value="Unassembled WGS sequence"/>
</dbReference>
<name>A0A1I2TG12_9LACO</name>
<sequence length="59" mass="7382">MLSKELARKYYLERIYAESRKPDYTEEELRLQKERAKELEEYGKKRRKEREMRAARKNS</sequence>
<accession>A0A1I2TG12</accession>
<gene>
    <name evidence="2" type="ORF">SAMN02910432_02037</name>
</gene>
<dbReference type="GeneID" id="29803467"/>
<protein>
    <submittedName>
        <fullName evidence="2">Uncharacterized protein</fullName>
    </submittedName>
</protein>
<evidence type="ECO:0000313" key="3">
    <source>
        <dbReference type="Proteomes" id="UP000182635"/>
    </source>
</evidence>